<gene>
    <name evidence="2" type="ORF">SKAU_G00261490</name>
</gene>
<sequence>MRIYTRFGDRVVARGRGMGQSEFNQMSQPPLPADGDDLSPLPVRQSMAKRLVLNGRNLGESIFYPSKTRYGGASAVRSSLGCQTRNSFQHYGVLSLAARCIRLSLDNKFSPLNRDSRSANVQKLVPPICTLQALPQTLPEAL</sequence>
<dbReference type="EMBL" id="JAINUF010000010">
    <property type="protein sequence ID" value="KAJ8347560.1"/>
    <property type="molecule type" value="Genomic_DNA"/>
</dbReference>
<name>A0A9Q1EYG8_SYNKA</name>
<organism evidence="2 3">
    <name type="scientific">Synaphobranchus kaupii</name>
    <name type="common">Kaup's arrowtooth eel</name>
    <dbReference type="NCBI Taxonomy" id="118154"/>
    <lineage>
        <taxon>Eukaryota</taxon>
        <taxon>Metazoa</taxon>
        <taxon>Chordata</taxon>
        <taxon>Craniata</taxon>
        <taxon>Vertebrata</taxon>
        <taxon>Euteleostomi</taxon>
        <taxon>Actinopterygii</taxon>
        <taxon>Neopterygii</taxon>
        <taxon>Teleostei</taxon>
        <taxon>Anguilliformes</taxon>
        <taxon>Synaphobranchidae</taxon>
        <taxon>Synaphobranchus</taxon>
    </lineage>
</organism>
<dbReference type="Pfam" id="PF08604">
    <property type="entry name" value="Nup153"/>
    <property type="match status" value="1"/>
</dbReference>
<dbReference type="InterPro" id="IPR013913">
    <property type="entry name" value="Nup153_N"/>
</dbReference>
<evidence type="ECO:0000313" key="2">
    <source>
        <dbReference type="EMBL" id="KAJ8347560.1"/>
    </source>
</evidence>
<dbReference type="AlphaFoldDB" id="A0A9Q1EYG8"/>
<accession>A0A9Q1EYG8</accession>
<comment type="caution">
    <text evidence="2">The sequence shown here is derived from an EMBL/GenBank/DDBJ whole genome shotgun (WGS) entry which is preliminary data.</text>
</comment>
<evidence type="ECO:0000259" key="1">
    <source>
        <dbReference type="Pfam" id="PF08604"/>
    </source>
</evidence>
<dbReference type="Proteomes" id="UP001152622">
    <property type="component" value="Chromosome 10"/>
</dbReference>
<reference evidence="2" key="1">
    <citation type="journal article" date="2023" name="Science">
        <title>Genome structures resolve the early diversification of teleost fishes.</title>
        <authorList>
            <person name="Parey E."/>
            <person name="Louis A."/>
            <person name="Montfort J."/>
            <person name="Bouchez O."/>
            <person name="Roques C."/>
            <person name="Iampietro C."/>
            <person name="Lluch J."/>
            <person name="Castinel A."/>
            <person name="Donnadieu C."/>
            <person name="Desvignes T."/>
            <person name="Floi Bucao C."/>
            <person name="Jouanno E."/>
            <person name="Wen M."/>
            <person name="Mejri S."/>
            <person name="Dirks R."/>
            <person name="Jansen H."/>
            <person name="Henkel C."/>
            <person name="Chen W.J."/>
            <person name="Zahm M."/>
            <person name="Cabau C."/>
            <person name="Klopp C."/>
            <person name="Thompson A.W."/>
            <person name="Robinson-Rechavi M."/>
            <person name="Braasch I."/>
            <person name="Lecointre G."/>
            <person name="Bobe J."/>
            <person name="Postlethwait J.H."/>
            <person name="Berthelot C."/>
            <person name="Roest Crollius H."/>
            <person name="Guiguen Y."/>
        </authorList>
    </citation>
    <scope>NUCLEOTIDE SEQUENCE</scope>
    <source>
        <strain evidence="2">WJC10195</strain>
    </source>
</reference>
<feature type="domain" description="Nucleoporin Nup153 N-terminal" evidence="1">
    <location>
        <begin position="45"/>
        <end position="111"/>
    </location>
</feature>
<evidence type="ECO:0000313" key="3">
    <source>
        <dbReference type="Proteomes" id="UP001152622"/>
    </source>
</evidence>
<proteinExistence type="predicted"/>
<keyword evidence="3" id="KW-1185">Reference proteome</keyword>
<protein>
    <recommendedName>
        <fullName evidence="1">Nucleoporin Nup153 N-terminal domain-containing protein</fullName>
    </recommendedName>
</protein>